<accession>A0A8H5BXH5</accession>
<reference evidence="2 3" key="1">
    <citation type="journal article" date="2020" name="ISME J.">
        <title>Uncovering the hidden diversity of litter-decomposition mechanisms in mushroom-forming fungi.</title>
        <authorList>
            <person name="Floudas D."/>
            <person name="Bentzer J."/>
            <person name="Ahren D."/>
            <person name="Johansson T."/>
            <person name="Persson P."/>
            <person name="Tunlid A."/>
        </authorList>
    </citation>
    <scope>NUCLEOTIDE SEQUENCE [LARGE SCALE GENOMIC DNA]</scope>
    <source>
        <strain evidence="2 3">CBS 175.51</strain>
    </source>
</reference>
<dbReference type="InterPro" id="IPR013087">
    <property type="entry name" value="Znf_C2H2_type"/>
</dbReference>
<protein>
    <recommendedName>
        <fullName evidence="1">C2H2-type domain-containing protein</fullName>
    </recommendedName>
</protein>
<dbReference type="OrthoDB" id="2739948at2759"/>
<name>A0A8H5BXH5_9AGAR</name>
<dbReference type="SUPFAM" id="SSF56112">
    <property type="entry name" value="Protein kinase-like (PK-like)"/>
    <property type="match status" value="1"/>
</dbReference>
<keyword evidence="3" id="KW-1185">Reference proteome</keyword>
<evidence type="ECO:0000313" key="2">
    <source>
        <dbReference type="EMBL" id="KAF5331352.1"/>
    </source>
</evidence>
<organism evidence="2 3">
    <name type="scientific">Ephemerocybe angulata</name>
    <dbReference type="NCBI Taxonomy" id="980116"/>
    <lineage>
        <taxon>Eukaryota</taxon>
        <taxon>Fungi</taxon>
        <taxon>Dikarya</taxon>
        <taxon>Basidiomycota</taxon>
        <taxon>Agaricomycotina</taxon>
        <taxon>Agaricomycetes</taxon>
        <taxon>Agaricomycetidae</taxon>
        <taxon>Agaricales</taxon>
        <taxon>Agaricineae</taxon>
        <taxon>Psathyrellaceae</taxon>
        <taxon>Ephemerocybe</taxon>
    </lineage>
</organism>
<gene>
    <name evidence="2" type="ORF">D9611_011858</name>
</gene>
<dbReference type="InterPro" id="IPR011009">
    <property type="entry name" value="Kinase-like_dom_sf"/>
</dbReference>
<dbReference type="PANTHER" id="PTHR38248:SF2">
    <property type="entry name" value="FUNK1 11"/>
    <property type="match status" value="1"/>
</dbReference>
<sequence>MPAARTEKKAAAARSAEAPLPASISSNRVCDICDTVVNRASDLKRHKLTHLGLFIRILASRNQHPTKMNPSGPSPPQLPSIIEELEDRIEPASLTWAKSLHRIPFKVISRVRAAISPDLSTLPQFPTSTDDFREPLINVLQTIVKVSGRMSRGGRTREVVDTSGMCFEHRGMKDFFSSPDAAIKARGRSFELPRASVCPAVDATIGYSNVTTVIRFKLDSKTSDAEEDIIKDEVYRMGIFAKEIFLCQPNRLFVRVIVITERRVRLIQYDRAGALYTPLIDYHENPNMLIRFVVGLASRFEDQLGLDTSIQWGSHGGRKTPGTITIADPFTRLPKVYTMRSVRPFINRSELCGRGTRMWDVRDKDGRDLVLKDAWSTGAHGKPEYFYLAKAKGVDGVQQLVVYEDRTGRSNGEIRSFRPASVGRPFTNKSFQRIVTPLYGAPIRAFDDEAELLKALYDAIAAHWNLLKRGVLHCDISTGNILLPEERNPTPGLRGILIDLDFATEVDYTRPTINLRAVGTRFYQSIILLKGLGERYKPVHDHLDDLESFYYVLLDLIFRRSDPGKTWVIDWMEDEWNNDDDELSASAKEYFLSKPFEVKDVPSFWSEECKEMLMSMHEFIGKLVREKTAIVGDMTQPWTLENMARLYAEKDEHYRKILAMIEKAISGTSAMDLC</sequence>
<evidence type="ECO:0000313" key="3">
    <source>
        <dbReference type="Proteomes" id="UP000541558"/>
    </source>
</evidence>
<dbReference type="Proteomes" id="UP000541558">
    <property type="component" value="Unassembled WGS sequence"/>
</dbReference>
<evidence type="ECO:0000259" key="1">
    <source>
        <dbReference type="PROSITE" id="PS00028"/>
    </source>
</evidence>
<comment type="caution">
    <text evidence="2">The sequence shown here is derived from an EMBL/GenBank/DDBJ whole genome shotgun (WGS) entry which is preliminary data.</text>
</comment>
<dbReference type="EMBL" id="JAACJK010000114">
    <property type="protein sequence ID" value="KAF5331352.1"/>
    <property type="molecule type" value="Genomic_DNA"/>
</dbReference>
<dbReference type="Pfam" id="PF17667">
    <property type="entry name" value="Pkinase_fungal"/>
    <property type="match status" value="1"/>
</dbReference>
<dbReference type="PANTHER" id="PTHR38248">
    <property type="entry name" value="FUNK1 6"/>
    <property type="match status" value="1"/>
</dbReference>
<dbReference type="PROSITE" id="PS00028">
    <property type="entry name" value="ZINC_FINGER_C2H2_1"/>
    <property type="match status" value="1"/>
</dbReference>
<feature type="domain" description="C2H2-type" evidence="1">
    <location>
        <begin position="30"/>
        <end position="50"/>
    </location>
</feature>
<proteinExistence type="predicted"/>
<dbReference type="Gene3D" id="1.10.510.10">
    <property type="entry name" value="Transferase(Phosphotransferase) domain 1"/>
    <property type="match status" value="1"/>
</dbReference>
<dbReference type="AlphaFoldDB" id="A0A8H5BXH5"/>
<dbReference type="InterPro" id="IPR040976">
    <property type="entry name" value="Pkinase_fungal"/>
</dbReference>